<dbReference type="PROSITE" id="PS00211">
    <property type="entry name" value="ABC_TRANSPORTER_1"/>
    <property type="match status" value="1"/>
</dbReference>
<evidence type="ECO:0000256" key="7">
    <source>
        <dbReference type="ARBA" id="ARBA00023004"/>
    </source>
</evidence>
<accession>A0ABT4ZGG9</accession>
<dbReference type="RefSeq" id="WP_271889178.1">
    <property type="nucleotide sequence ID" value="NZ_JAQBIE010000012.1"/>
</dbReference>
<dbReference type="PANTHER" id="PTHR42771">
    <property type="entry name" value="IRON(3+)-HYDROXAMATE IMPORT ATP-BINDING PROTEIN FHUC"/>
    <property type="match status" value="1"/>
</dbReference>
<dbReference type="EMBL" id="JAQBIE010000012">
    <property type="protein sequence ID" value="MDB6178058.1"/>
    <property type="molecule type" value="Genomic_DNA"/>
</dbReference>
<keyword evidence="12" id="KW-1185">Reference proteome</keyword>
<dbReference type="SUPFAM" id="SSF52540">
    <property type="entry name" value="P-loop containing nucleoside triphosphate hydrolases"/>
    <property type="match status" value="1"/>
</dbReference>
<evidence type="ECO:0000256" key="1">
    <source>
        <dbReference type="ARBA" id="ARBA00004202"/>
    </source>
</evidence>
<protein>
    <submittedName>
        <fullName evidence="11">ATP-binding cassette domain-containing protein</fullName>
    </submittedName>
</protein>
<dbReference type="Pfam" id="PF00005">
    <property type="entry name" value="ABC_tran"/>
    <property type="match status" value="1"/>
</dbReference>
<keyword evidence="9" id="KW-0472">Membrane</keyword>
<name>A0ABT4ZGG9_9RHOB</name>
<dbReference type="Proteomes" id="UP001165641">
    <property type="component" value="Unassembled WGS sequence"/>
</dbReference>
<dbReference type="PANTHER" id="PTHR42771:SF3">
    <property type="entry name" value="PETROBACTIN IMPORT ATP-BINDING PROTEIN YCLP"/>
    <property type="match status" value="1"/>
</dbReference>
<feature type="domain" description="ABC transporter" evidence="10">
    <location>
        <begin position="2"/>
        <end position="236"/>
    </location>
</feature>
<evidence type="ECO:0000256" key="9">
    <source>
        <dbReference type="ARBA" id="ARBA00023136"/>
    </source>
</evidence>
<dbReference type="InterPro" id="IPR003593">
    <property type="entry name" value="AAA+_ATPase"/>
</dbReference>
<dbReference type="InterPro" id="IPR051535">
    <property type="entry name" value="Siderophore_ABC-ATPase"/>
</dbReference>
<evidence type="ECO:0000256" key="6">
    <source>
        <dbReference type="ARBA" id="ARBA00022840"/>
    </source>
</evidence>
<evidence type="ECO:0000256" key="4">
    <source>
        <dbReference type="ARBA" id="ARBA00022496"/>
    </source>
</evidence>
<evidence type="ECO:0000313" key="12">
    <source>
        <dbReference type="Proteomes" id="UP001165641"/>
    </source>
</evidence>
<keyword evidence="2" id="KW-0813">Transport</keyword>
<dbReference type="InterPro" id="IPR003439">
    <property type="entry name" value="ABC_transporter-like_ATP-bd"/>
</dbReference>
<comment type="subcellular location">
    <subcellularLocation>
        <location evidence="1">Cell membrane</location>
        <topology evidence="1">Peripheral membrane protein</topology>
    </subcellularLocation>
</comment>
<dbReference type="InterPro" id="IPR027417">
    <property type="entry name" value="P-loop_NTPase"/>
</dbReference>
<keyword evidence="6 11" id="KW-0067">ATP-binding</keyword>
<comment type="caution">
    <text evidence="11">The sequence shown here is derived from an EMBL/GenBank/DDBJ whole genome shotgun (WGS) entry which is preliminary data.</text>
</comment>
<dbReference type="PROSITE" id="PS50893">
    <property type="entry name" value="ABC_TRANSPORTER_2"/>
    <property type="match status" value="1"/>
</dbReference>
<dbReference type="CDD" id="cd03214">
    <property type="entry name" value="ABC_Iron-Siderophores_B12_Hemin"/>
    <property type="match status" value="1"/>
</dbReference>
<evidence type="ECO:0000256" key="3">
    <source>
        <dbReference type="ARBA" id="ARBA00022475"/>
    </source>
</evidence>
<keyword evidence="3" id="KW-1003">Cell membrane</keyword>
<keyword evidence="5" id="KW-0547">Nucleotide-binding</keyword>
<organism evidence="11 12">
    <name type="scientific">Paracoccus onchidii</name>
    <dbReference type="NCBI Taxonomy" id="3017813"/>
    <lineage>
        <taxon>Bacteria</taxon>
        <taxon>Pseudomonadati</taxon>
        <taxon>Pseudomonadota</taxon>
        <taxon>Alphaproteobacteria</taxon>
        <taxon>Rhodobacterales</taxon>
        <taxon>Paracoccaceae</taxon>
        <taxon>Paracoccus</taxon>
    </lineage>
</organism>
<evidence type="ECO:0000259" key="10">
    <source>
        <dbReference type="PROSITE" id="PS50893"/>
    </source>
</evidence>
<dbReference type="InterPro" id="IPR017871">
    <property type="entry name" value="ABC_transporter-like_CS"/>
</dbReference>
<reference evidence="11" key="1">
    <citation type="submission" date="2022-12" db="EMBL/GenBank/DDBJ databases">
        <title>Paracoccus onchidii sp. nov., isolated from a marine invertebrate from the South China Sea.</title>
        <authorList>
            <person name="Xu S."/>
            <person name="Liu Z."/>
            <person name="Xu Y."/>
        </authorList>
    </citation>
    <scope>NUCLEOTIDE SEQUENCE</scope>
    <source>
        <strain evidence="11">Z330</strain>
    </source>
</reference>
<evidence type="ECO:0000256" key="5">
    <source>
        <dbReference type="ARBA" id="ARBA00022741"/>
    </source>
</evidence>
<dbReference type="Gene3D" id="3.40.50.300">
    <property type="entry name" value="P-loop containing nucleotide triphosphate hydrolases"/>
    <property type="match status" value="1"/>
</dbReference>
<keyword evidence="7" id="KW-0408">Iron</keyword>
<evidence type="ECO:0000256" key="8">
    <source>
        <dbReference type="ARBA" id="ARBA00023065"/>
    </source>
</evidence>
<gene>
    <name evidence="11" type="ORF">PAF17_11145</name>
</gene>
<keyword evidence="8" id="KW-0406">Ion transport</keyword>
<dbReference type="GO" id="GO:0005524">
    <property type="term" value="F:ATP binding"/>
    <property type="evidence" value="ECO:0007669"/>
    <property type="project" value="UniProtKB-KW"/>
</dbReference>
<keyword evidence="4" id="KW-0410">Iron transport</keyword>
<proteinExistence type="predicted"/>
<sequence>MIELKNLRQNYGSRTVVDVDALTLPEGGLTSIIGPNGAGKSSLLGMIAGLQRPTRGQVILDGQDILRMPRNRFARRLAVLRQDNSINARLTVRDLVGFGRYPHSRGRLNACDVRHIAHAIKLVALEEYQHSFLDEMSGGQRQRAFIAMVLAQNTEYALFDEPLNSLDIKHAVGIMQLLRRAVDQHGKTAIVVLHDLNFAARHSDRIIAMRDGKIIADGKPENVITTDVLSKIYDMKLNVLKQQNKQIVDVFGK</sequence>
<evidence type="ECO:0000256" key="2">
    <source>
        <dbReference type="ARBA" id="ARBA00022448"/>
    </source>
</evidence>
<dbReference type="SMART" id="SM00382">
    <property type="entry name" value="AAA"/>
    <property type="match status" value="1"/>
</dbReference>
<evidence type="ECO:0000313" key="11">
    <source>
        <dbReference type="EMBL" id="MDB6178058.1"/>
    </source>
</evidence>